<sequence>MLFILPAKQQVTVDTSQMLFPLDIIFIKDDTVLSIASDISPGYLVEEATPCDMFLEVNAGEAALVEVGDTVSVTVTQEPGFDLSGAISFAIPLAVLGLVCATVGGMARSMGGSSSSPKQLGATEFSPEVQAVIDKWRSQIAKGEPLVESEARKEIIRAQGYKGGVGETDRAIRAIKEPPTVKCPICGKVIEVPEYDKVSRSEALRKHIEKEHGHHSTTSAAS</sequence>
<dbReference type="EMBL" id="BARW01035570">
    <property type="protein sequence ID" value="GAJ21355.1"/>
    <property type="molecule type" value="Genomic_DNA"/>
</dbReference>
<protein>
    <submittedName>
        <fullName evidence="1">Uncharacterized protein</fullName>
    </submittedName>
</protein>
<comment type="caution">
    <text evidence="1">The sequence shown here is derived from an EMBL/GenBank/DDBJ whole genome shotgun (WGS) entry which is preliminary data.</text>
</comment>
<dbReference type="AlphaFoldDB" id="X1W153"/>
<name>X1W153_9ZZZZ</name>
<dbReference type="InterPro" id="IPR003795">
    <property type="entry name" value="DUF192"/>
</dbReference>
<dbReference type="Gene3D" id="2.60.120.1140">
    <property type="entry name" value="Protein of unknown function DUF192"/>
    <property type="match status" value="1"/>
</dbReference>
<proteinExistence type="predicted"/>
<gene>
    <name evidence="1" type="ORF">S12H4_55449</name>
</gene>
<organism evidence="1">
    <name type="scientific">marine sediment metagenome</name>
    <dbReference type="NCBI Taxonomy" id="412755"/>
    <lineage>
        <taxon>unclassified sequences</taxon>
        <taxon>metagenomes</taxon>
        <taxon>ecological metagenomes</taxon>
    </lineage>
</organism>
<reference evidence="1" key="1">
    <citation type="journal article" date="2014" name="Front. Microbiol.">
        <title>High frequency of phylogenetically diverse reductive dehalogenase-homologous genes in deep subseafloor sedimentary metagenomes.</title>
        <authorList>
            <person name="Kawai M."/>
            <person name="Futagami T."/>
            <person name="Toyoda A."/>
            <person name="Takaki Y."/>
            <person name="Nishi S."/>
            <person name="Hori S."/>
            <person name="Arai W."/>
            <person name="Tsubouchi T."/>
            <person name="Morono Y."/>
            <person name="Uchiyama I."/>
            <person name="Ito T."/>
            <person name="Fujiyama A."/>
            <person name="Inagaki F."/>
            <person name="Takami H."/>
        </authorList>
    </citation>
    <scope>NUCLEOTIDE SEQUENCE</scope>
    <source>
        <strain evidence="1">Expedition CK06-06</strain>
    </source>
</reference>
<dbReference type="Pfam" id="PF02643">
    <property type="entry name" value="DUF192"/>
    <property type="match status" value="1"/>
</dbReference>
<feature type="non-terminal residue" evidence="1">
    <location>
        <position position="222"/>
    </location>
</feature>
<dbReference type="InterPro" id="IPR038695">
    <property type="entry name" value="Saro_0823-like_sf"/>
</dbReference>
<accession>X1W153</accession>
<evidence type="ECO:0000313" key="1">
    <source>
        <dbReference type="EMBL" id="GAJ21355.1"/>
    </source>
</evidence>